<evidence type="ECO:0000259" key="2">
    <source>
        <dbReference type="Pfam" id="PF02520"/>
    </source>
</evidence>
<proteinExistence type="predicted"/>
<organism evidence="3 4">
    <name type="scientific">Mesorhabditis belari</name>
    <dbReference type="NCBI Taxonomy" id="2138241"/>
    <lineage>
        <taxon>Eukaryota</taxon>
        <taxon>Metazoa</taxon>
        <taxon>Ecdysozoa</taxon>
        <taxon>Nematoda</taxon>
        <taxon>Chromadorea</taxon>
        <taxon>Rhabditida</taxon>
        <taxon>Rhabditina</taxon>
        <taxon>Rhabditomorpha</taxon>
        <taxon>Rhabditoidea</taxon>
        <taxon>Rhabditidae</taxon>
        <taxon>Mesorhabditinae</taxon>
        <taxon>Mesorhabditis</taxon>
    </lineage>
</organism>
<dbReference type="PANTHER" id="PTHR21593">
    <property type="entry name" value="PRION-LIKE- Q/N-RICH -DOMAIN-BEARING PROTEIN PROTEIN"/>
    <property type="match status" value="1"/>
</dbReference>
<feature type="chain" id="PRO_5042103791" description="SXP/RAL-2 family protein Ani s 5-like cation-binding domain-containing protein" evidence="1">
    <location>
        <begin position="19"/>
        <end position="180"/>
    </location>
</feature>
<evidence type="ECO:0000313" key="3">
    <source>
        <dbReference type="Proteomes" id="UP000887575"/>
    </source>
</evidence>
<keyword evidence="3" id="KW-1185">Reference proteome</keyword>
<dbReference type="Proteomes" id="UP000887575">
    <property type="component" value="Unassembled WGS sequence"/>
</dbReference>
<dbReference type="PANTHER" id="PTHR21593:SF36">
    <property type="entry name" value="DUF148 DOMAIN-CONTAINING PROTEIN-RELATED"/>
    <property type="match status" value="1"/>
</dbReference>
<dbReference type="InterPro" id="IPR003677">
    <property type="entry name" value="ANIS5_cation-bd"/>
</dbReference>
<evidence type="ECO:0000313" key="4">
    <source>
        <dbReference type="WBParaSite" id="MBELARI_LOCUS12589.2"/>
    </source>
</evidence>
<reference evidence="4" key="1">
    <citation type="submission" date="2024-02" db="UniProtKB">
        <authorList>
            <consortium name="WormBaseParasite"/>
        </authorList>
    </citation>
    <scope>IDENTIFICATION</scope>
</reference>
<accession>A0AAF3EF44</accession>
<sequence length="180" mass="20458">MLLKCFMLVFFFAIQGEAKFGGSHSKENHGFPPSIFPFLKNTTAEQKKDFYTIIANTTATKGEKKTAADNWAQNIGGDVQTSYTEFQANLSKIQTETRANVSRIISELPNELTEVYKILDDQTVTEKQEIENLIKFYNSIADPEMKSALQFILAPRFPLGPRGPHGGKMHWFPSKKHRRQ</sequence>
<dbReference type="AlphaFoldDB" id="A0AAF3EF44"/>
<name>A0AAF3EF44_9BILA</name>
<dbReference type="WBParaSite" id="MBELARI_LOCUS12589.2">
    <property type="protein sequence ID" value="MBELARI_LOCUS12589.2"/>
    <property type="gene ID" value="MBELARI_LOCUS12589"/>
</dbReference>
<dbReference type="InterPro" id="IPR052823">
    <property type="entry name" value="SXP/RAL-2_related"/>
</dbReference>
<protein>
    <recommendedName>
        <fullName evidence="2">SXP/RAL-2 family protein Ani s 5-like cation-binding domain-containing protein</fullName>
    </recommendedName>
</protein>
<dbReference type="Pfam" id="PF02520">
    <property type="entry name" value="ANIS5_cation-bd"/>
    <property type="match status" value="1"/>
</dbReference>
<feature type="domain" description="SXP/RAL-2 family protein Ani s 5-like cation-binding" evidence="2">
    <location>
        <begin position="45"/>
        <end position="140"/>
    </location>
</feature>
<evidence type="ECO:0000256" key="1">
    <source>
        <dbReference type="SAM" id="SignalP"/>
    </source>
</evidence>
<keyword evidence="1" id="KW-0732">Signal</keyword>
<feature type="signal peptide" evidence="1">
    <location>
        <begin position="1"/>
        <end position="18"/>
    </location>
</feature>